<protein>
    <submittedName>
        <fullName evidence="1">Uncharacterized protein</fullName>
    </submittedName>
</protein>
<dbReference type="OrthoDB" id="40628at2157"/>
<dbReference type="AlphaFoldDB" id="A0A6A9QIJ8"/>
<proteinExistence type="predicted"/>
<dbReference type="EMBL" id="WFIY01000004">
    <property type="protein sequence ID" value="MUM64986.1"/>
    <property type="molecule type" value="Genomic_DNA"/>
</dbReference>
<dbReference type="RefSeq" id="WP_155863359.1">
    <property type="nucleotide sequence ID" value="NZ_WFIY01000004.1"/>
</dbReference>
<reference evidence="1 2" key="1">
    <citation type="submission" date="2019-10" db="EMBL/GenBank/DDBJ databases">
        <title>Genome Sequences from Six Type Strain Members of the Archaeal Family Sulfolobaceae: Acidianus ambivalens, Acidianus infernus, Metallosphaera prunae, Stygiolobus azoricus, Sulfolobus metallicus, and Sulfurisphaera ohwakuensis.</title>
        <authorList>
            <person name="Counts J.A."/>
            <person name="Kelly R.M."/>
        </authorList>
    </citation>
    <scope>NUCLEOTIDE SEQUENCE [LARGE SCALE GENOMIC DNA]</scope>
    <source>
        <strain evidence="1 2">DSM 3191</strain>
    </source>
</reference>
<comment type="caution">
    <text evidence="1">The sequence shown here is derived from an EMBL/GenBank/DDBJ whole genome shotgun (WGS) entry which is preliminary data.</text>
</comment>
<dbReference type="Proteomes" id="UP000440125">
    <property type="component" value="Unassembled WGS sequence"/>
</dbReference>
<gene>
    <name evidence="1" type="ORF">D1867_06975</name>
</gene>
<keyword evidence="2" id="KW-1185">Reference proteome</keyword>
<evidence type="ECO:0000313" key="1">
    <source>
        <dbReference type="EMBL" id="MUM64986.1"/>
    </source>
</evidence>
<name>A0A6A9QIJ8_ACIIN</name>
<sequence>MSEIIKLVQELLAFKDAIKEEITRPIKQELLSAIYDIKTTPEEVNLDRMLKEYEAKDLLDLIRKIRAGNK</sequence>
<accession>A0A6A9QIJ8</accession>
<evidence type="ECO:0000313" key="2">
    <source>
        <dbReference type="Proteomes" id="UP000440125"/>
    </source>
</evidence>
<organism evidence="1 2">
    <name type="scientific">Acidianus infernus</name>
    <dbReference type="NCBI Taxonomy" id="12915"/>
    <lineage>
        <taxon>Archaea</taxon>
        <taxon>Thermoproteota</taxon>
        <taxon>Thermoprotei</taxon>
        <taxon>Sulfolobales</taxon>
        <taxon>Sulfolobaceae</taxon>
        <taxon>Acidianus</taxon>
    </lineage>
</organism>